<evidence type="ECO:0000313" key="2">
    <source>
        <dbReference type="EMBL" id="MBB6512053.1"/>
    </source>
</evidence>
<sequence>MTKRKLLLILLLSIVLVACNSQTTSELSGNDIGNPTAEQILQNDKDADIFVLNDIVYTNAEGIEWVYDDDLTLGEEVGEIKKQTTDGDAFENFTASQLTVGTKIYEPVENSSIYIVIVDDKKIRYLGLIEG</sequence>
<evidence type="ECO:0000256" key="1">
    <source>
        <dbReference type="SAM" id="SignalP"/>
    </source>
</evidence>
<keyword evidence="1" id="KW-0732">Signal</keyword>
<reference evidence="2 3" key="1">
    <citation type="submission" date="2020-08" db="EMBL/GenBank/DDBJ databases">
        <title>Genomic Encyclopedia of Type Strains, Phase IV (KMG-IV): sequencing the most valuable type-strain genomes for metagenomic binning, comparative biology and taxonomic classification.</title>
        <authorList>
            <person name="Goeker M."/>
        </authorList>
    </citation>
    <scope>NUCLEOTIDE SEQUENCE [LARGE SCALE GENOMIC DNA]</scope>
    <source>
        <strain evidence="2 3">DSM 11805</strain>
    </source>
</reference>
<dbReference type="AlphaFoldDB" id="A0A841RK98"/>
<name>A0A841RK98_9BACI</name>
<keyword evidence="3" id="KW-1185">Reference proteome</keyword>
<organism evidence="2 3">
    <name type="scientific">Gracilibacillus halotolerans</name>
    <dbReference type="NCBI Taxonomy" id="74386"/>
    <lineage>
        <taxon>Bacteria</taxon>
        <taxon>Bacillati</taxon>
        <taxon>Bacillota</taxon>
        <taxon>Bacilli</taxon>
        <taxon>Bacillales</taxon>
        <taxon>Bacillaceae</taxon>
        <taxon>Gracilibacillus</taxon>
    </lineage>
</organism>
<feature type="signal peptide" evidence="1">
    <location>
        <begin position="1"/>
        <end position="20"/>
    </location>
</feature>
<dbReference type="Proteomes" id="UP000572212">
    <property type="component" value="Unassembled WGS sequence"/>
</dbReference>
<dbReference type="PROSITE" id="PS51257">
    <property type="entry name" value="PROKAR_LIPOPROTEIN"/>
    <property type="match status" value="1"/>
</dbReference>
<dbReference type="EMBL" id="JACHON010000002">
    <property type="protein sequence ID" value="MBB6512053.1"/>
    <property type="molecule type" value="Genomic_DNA"/>
</dbReference>
<protein>
    <submittedName>
        <fullName evidence="2">Uncharacterized protein</fullName>
    </submittedName>
</protein>
<gene>
    <name evidence="2" type="ORF">GGQ92_000834</name>
</gene>
<proteinExistence type="predicted"/>
<comment type="caution">
    <text evidence="2">The sequence shown here is derived from an EMBL/GenBank/DDBJ whole genome shotgun (WGS) entry which is preliminary data.</text>
</comment>
<accession>A0A841RK98</accession>
<evidence type="ECO:0000313" key="3">
    <source>
        <dbReference type="Proteomes" id="UP000572212"/>
    </source>
</evidence>
<feature type="chain" id="PRO_5038569145" evidence="1">
    <location>
        <begin position="21"/>
        <end position="131"/>
    </location>
</feature>
<dbReference type="RefSeq" id="WP_184244901.1">
    <property type="nucleotide sequence ID" value="NZ_BAAACU010000002.1"/>
</dbReference>